<name>G3HDC1_CRIGR</name>
<dbReference type="Proteomes" id="UP000001075">
    <property type="component" value="Unassembled WGS sequence"/>
</dbReference>
<dbReference type="AlphaFoldDB" id="G3HDC1"/>
<evidence type="ECO:0000313" key="2">
    <source>
        <dbReference type="Proteomes" id="UP000001075"/>
    </source>
</evidence>
<accession>G3HDC1</accession>
<proteinExistence type="predicted"/>
<dbReference type="InParanoid" id="G3HDC1"/>
<organism evidence="1 2">
    <name type="scientific">Cricetulus griseus</name>
    <name type="common">Chinese hamster</name>
    <name type="synonym">Cricetulus barabensis griseus</name>
    <dbReference type="NCBI Taxonomy" id="10029"/>
    <lineage>
        <taxon>Eukaryota</taxon>
        <taxon>Metazoa</taxon>
        <taxon>Chordata</taxon>
        <taxon>Craniata</taxon>
        <taxon>Vertebrata</taxon>
        <taxon>Euteleostomi</taxon>
        <taxon>Mammalia</taxon>
        <taxon>Eutheria</taxon>
        <taxon>Euarchontoglires</taxon>
        <taxon>Glires</taxon>
        <taxon>Rodentia</taxon>
        <taxon>Myomorpha</taxon>
        <taxon>Muroidea</taxon>
        <taxon>Cricetidae</taxon>
        <taxon>Cricetinae</taxon>
        <taxon>Cricetulus</taxon>
    </lineage>
</organism>
<reference evidence="2" key="1">
    <citation type="journal article" date="2011" name="Nat. Biotechnol.">
        <title>The genomic sequence of the Chinese hamster ovary (CHO)-K1 cell line.</title>
        <authorList>
            <person name="Xu X."/>
            <person name="Nagarajan H."/>
            <person name="Lewis N.E."/>
            <person name="Pan S."/>
            <person name="Cai Z."/>
            <person name="Liu X."/>
            <person name="Chen W."/>
            <person name="Xie M."/>
            <person name="Wang W."/>
            <person name="Hammond S."/>
            <person name="Andersen M.R."/>
            <person name="Neff N."/>
            <person name="Passarelli B."/>
            <person name="Koh W."/>
            <person name="Fan H.C."/>
            <person name="Wang J."/>
            <person name="Gui Y."/>
            <person name="Lee K.H."/>
            <person name="Betenbaugh M.J."/>
            <person name="Quake S.R."/>
            <person name="Famili I."/>
            <person name="Palsson B.O."/>
            <person name="Wang J."/>
        </authorList>
    </citation>
    <scope>NUCLEOTIDE SEQUENCE [LARGE SCALE GENOMIC DNA]</scope>
    <source>
        <strain evidence="2">CHO K1 cell line</strain>
    </source>
</reference>
<gene>
    <name evidence="1" type="ORF">I79_008502</name>
</gene>
<dbReference type="EMBL" id="JH000295">
    <property type="protein sequence ID" value="EGV92169.1"/>
    <property type="molecule type" value="Genomic_DNA"/>
</dbReference>
<protein>
    <submittedName>
        <fullName evidence="1">Uncharacterized protein</fullName>
    </submittedName>
</protein>
<evidence type="ECO:0000313" key="1">
    <source>
        <dbReference type="EMBL" id="EGV92169.1"/>
    </source>
</evidence>
<sequence length="95" mass="10900">MILIQLDIHAVVVTTFTFVEPLLSVSLQRHNQVGHTLTTNLTYTVLNKRGICSIIQKNCVWVNSHFHSRVSVLFNTTSRGNRGSRYPLEQHHFNL</sequence>